<dbReference type="HOGENOM" id="CLU_580260_0_0_1"/>
<evidence type="ECO:0000313" key="1">
    <source>
        <dbReference type="EMBL" id="EFI91439.1"/>
    </source>
</evidence>
<name>D8QL17_SCHCM</name>
<proteinExistence type="predicted"/>
<dbReference type="RefSeq" id="XP_003026342.1">
    <property type="nucleotide sequence ID" value="XM_003026296.1"/>
</dbReference>
<dbReference type="AlphaFoldDB" id="D8QL17"/>
<dbReference type="GeneID" id="9592983"/>
<feature type="non-terminal residue" evidence="1">
    <location>
        <position position="386"/>
    </location>
</feature>
<organism evidence="2">
    <name type="scientific">Schizophyllum commune (strain H4-8 / FGSC 9210)</name>
    <name type="common">Split gill fungus</name>
    <dbReference type="NCBI Taxonomy" id="578458"/>
    <lineage>
        <taxon>Eukaryota</taxon>
        <taxon>Fungi</taxon>
        <taxon>Dikarya</taxon>
        <taxon>Basidiomycota</taxon>
        <taxon>Agaricomycotina</taxon>
        <taxon>Agaricomycetes</taxon>
        <taxon>Agaricomycetidae</taxon>
        <taxon>Agaricales</taxon>
        <taxon>Schizophyllaceae</taxon>
        <taxon>Schizophyllum</taxon>
    </lineage>
</organism>
<dbReference type="KEGG" id="scm:SCHCO_02644468"/>
<keyword evidence="2" id="KW-1185">Reference proteome</keyword>
<dbReference type="OrthoDB" id="2787007at2759"/>
<gene>
    <name evidence="1" type="ORF">SCHCODRAFT_114533</name>
</gene>
<reference evidence="1 2" key="1">
    <citation type="journal article" date="2010" name="Nat. Biotechnol.">
        <title>Genome sequence of the model mushroom Schizophyllum commune.</title>
        <authorList>
            <person name="Ohm R.A."/>
            <person name="de Jong J.F."/>
            <person name="Lugones L.G."/>
            <person name="Aerts A."/>
            <person name="Kothe E."/>
            <person name="Stajich J.E."/>
            <person name="de Vries R.P."/>
            <person name="Record E."/>
            <person name="Levasseur A."/>
            <person name="Baker S.E."/>
            <person name="Bartholomew K.A."/>
            <person name="Coutinho P.M."/>
            <person name="Erdmann S."/>
            <person name="Fowler T.J."/>
            <person name="Gathman A.C."/>
            <person name="Lombard V."/>
            <person name="Henrissat B."/>
            <person name="Knabe N."/>
            <person name="Kuees U."/>
            <person name="Lilly W.W."/>
            <person name="Lindquist E."/>
            <person name="Lucas S."/>
            <person name="Magnuson J.K."/>
            <person name="Piumi F."/>
            <person name="Raudaskoski M."/>
            <person name="Salamov A."/>
            <person name="Schmutz J."/>
            <person name="Schwarze F.W.M.R."/>
            <person name="vanKuyk P.A."/>
            <person name="Horton J.S."/>
            <person name="Grigoriev I.V."/>
            <person name="Woesten H.A.B."/>
        </authorList>
    </citation>
    <scope>NUCLEOTIDE SEQUENCE [LARGE SCALE GENOMIC DNA]</scope>
    <source>
        <strain evidence="2">H4-8 / FGSC 9210</strain>
    </source>
</reference>
<evidence type="ECO:0008006" key="3">
    <source>
        <dbReference type="Google" id="ProtNLM"/>
    </source>
</evidence>
<dbReference type="EMBL" id="GL377317">
    <property type="protein sequence ID" value="EFI91439.1"/>
    <property type="molecule type" value="Genomic_DNA"/>
</dbReference>
<sequence>MMTMRSPTEEHSDSSFSLPLSSFLFLPQELKDAVLHHLASSPTTLAACALTHRTFTPTAQSLLFYTLHVTRASHAPALRRLLHSAPHLAAHPRRLIIADVHTTDEAQDHWIPTAAPDLATVLAALPNLEMLALRCAMTSFPYLGDLRYALRRVVLRLRGLELAGIRMVPPDLVAGGRLASLRLVDVSFAGRAPHSSTACAPEALELREISSGALSPLRLDVRRLTRLRLDAADAAELVPFCASTLRVLEAYDNIPPPHALPALHTLALRSYGPEGEFLRPWLRAAPGLRRLVLRASGGDIRLVDGDLEIGGCVLVSGNVLEEGRALERVELVCGAKHAMRGSTLPKEVRVGVLEGGAEVVRVWVHRPDTSSGEHRVSMRGSDILDG</sequence>
<dbReference type="Proteomes" id="UP000007431">
    <property type="component" value="Unassembled WGS sequence"/>
</dbReference>
<accession>D8QL17</accession>
<protein>
    <recommendedName>
        <fullName evidence="3">F-box domain-containing protein</fullName>
    </recommendedName>
</protein>
<evidence type="ECO:0000313" key="2">
    <source>
        <dbReference type="Proteomes" id="UP000007431"/>
    </source>
</evidence>
<dbReference type="InParanoid" id="D8QL17"/>
<dbReference type="VEuPathDB" id="FungiDB:SCHCODRAFT_02644468"/>